<sequence>MPAVEWIRDLGCVLDSEVYALHAARAVRVHLMRPSQWAELEKAVTQMSLFREEPSSPEPGLSGMENMEGESPSLAKLARRLNG</sequence>
<dbReference type="EMBL" id="CAADFA010000032">
    <property type="protein sequence ID" value="VFJ45988.1"/>
    <property type="molecule type" value="Genomic_DNA"/>
</dbReference>
<dbReference type="AlphaFoldDB" id="A0A450S2C1"/>
<accession>A0A450S2C1</accession>
<reference evidence="2" key="1">
    <citation type="submission" date="2019-02" db="EMBL/GenBank/DDBJ databases">
        <authorList>
            <person name="Gruber-Vodicka R. H."/>
            <person name="Seah K. B. B."/>
        </authorList>
    </citation>
    <scope>NUCLEOTIDE SEQUENCE</scope>
    <source>
        <strain evidence="2">BECK_BZ163</strain>
        <strain evidence="4">BECK_BZ164</strain>
        <strain evidence="3">BECK_BZ165</strain>
    </source>
</reference>
<name>A0A450S2C1_9GAMM</name>
<evidence type="ECO:0000313" key="4">
    <source>
        <dbReference type="EMBL" id="VFK07449.1"/>
    </source>
</evidence>
<evidence type="ECO:0000313" key="2">
    <source>
        <dbReference type="EMBL" id="VFJ45815.1"/>
    </source>
</evidence>
<organism evidence="2">
    <name type="scientific">Candidatus Kentrum sp. FM</name>
    <dbReference type="NCBI Taxonomy" id="2126340"/>
    <lineage>
        <taxon>Bacteria</taxon>
        <taxon>Pseudomonadati</taxon>
        <taxon>Pseudomonadota</taxon>
        <taxon>Gammaproteobacteria</taxon>
        <taxon>Candidatus Kentrum</taxon>
    </lineage>
</organism>
<dbReference type="EMBL" id="CAADFL010000040">
    <property type="protein sequence ID" value="VFK07449.1"/>
    <property type="molecule type" value="Genomic_DNA"/>
</dbReference>
<feature type="region of interest" description="Disordered" evidence="1">
    <location>
        <begin position="49"/>
        <end position="83"/>
    </location>
</feature>
<evidence type="ECO:0000256" key="1">
    <source>
        <dbReference type="SAM" id="MobiDB-lite"/>
    </source>
</evidence>
<evidence type="ECO:0000313" key="3">
    <source>
        <dbReference type="EMBL" id="VFJ45988.1"/>
    </source>
</evidence>
<gene>
    <name evidence="2" type="ORF">BECKFM1743A_GA0114220_1002922</name>
    <name evidence="4" type="ORF">BECKFM1743B_GA0114221_1004022</name>
    <name evidence="3" type="ORF">BECKFM1743C_GA0114222_1003222</name>
</gene>
<proteinExistence type="predicted"/>
<dbReference type="EMBL" id="CAADEZ010000029">
    <property type="protein sequence ID" value="VFJ45815.1"/>
    <property type="molecule type" value="Genomic_DNA"/>
</dbReference>
<protein>
    <submittedName>
        <fullName evidence="2">Uncharacterized protein</fullName>
    </submittedName>
</protein>